<dbReference type="EMBL" id="HG805828">
    <property type="protein sequence ID" value="CDW52639.1"/>
    <property type="molecule type" value="Genomic_DNA"/>
</dbReference>
<organism evidence="3 4">
    <name type="scientific">Trichuris trichiura</name>
    <name type="common">Whipworm</name>
    <name type="synonym">Trichocephalus trichiurus</name>
    <dbReference type="NCBI Taxonomy" id="36087"/>
    <lineage>
        <taxon>Eukaryota</taxon>
        <taxon>Metazoa</taxon>
        <taxon>Ecdysozoa</taxon>
        <taxon>Nematoda</taxon>
        <taxon>Enoplea</taxon>
        <taxon>Dorylaimia</taxon>
        <taxon>Trichinellida</taxon>
        <taxon>Trichuridae</taxon>
        <taxon>Trichuris</taxon>
    </lineage>
</organism>
<feature type="domain" description="DUF7063" evidence="1">
    <location>
        <begin position="118"/>
        <end position="200"/>
    </location>
</feature>
<dbReference type="OrthoDB" id="10547154at2759"/>
<reference evidence="3" key="1">
    <citation type="submission" date="2014-01" db="EMBL/GenBank/DDBJ databases">
        <authorList>
            <person name="Aslett M."/>
        </authorList>
    </citation>
    <scope>NUCLEOTIDE SEQUENCE</scope>
</reference>
<name>A0A077YY48_TRITR</name>
<gene>
    <name evidence="3" type="ORF">TTRE_0000090101</name>
</gene>
<dbReference type="Pfam" id="PF23205">
    <property type="entry name" value="DUF7063"/>
    <property type="match status" value="1"/>
</dbReference>
<protein>
    <recommendedName>
        <fullName evidence="5">SH2 domain-containing protein</fullName>
    </recommendedName>
</protein>
<feature type="domain" description="DUF7145" evidence="2">
    <location>
        <begin position="241"/>
        <end position="342"/>
    </location>
</feature>
<dbReference type="InterPro" id="IPR055569">
    <property type="entry name" value="DUF7145"/>
</dbReference>
<dbReference type="Pfam" id="PF23638">
    <property type="entry name" value="DUF7145"/>
    <property type="match status" value="2"/>
</dbReference>
<dbReference type="AlphaFoldDB" id="A0A077YY48"/>
<dbReference type="SUPFAM" id="SSF55550">
    <property type="entry name" value="SH2 domain"/>
    <property type="match status" value="2"/>
</dbReference>
<feature type="domain" description="DUF7145" evidence="2">
    <location>
        <begin position="505"/>
        <end position="601"/>
    </location>
</feature>
<dbReference type="Proteomes" id="UP000030665">
    <property type="component" value="Unassembled WGS sequence"/>
</dbReference>
<dbReference type="Gene3D" id="3.30.505.10">
    <property type="entry name" value="SH2 domain"/>
    <property type="match status" value="2"/>
</dbReference>
<accession>A0A077YY48</accession>
<dbReference type="InterPro" id="IPR036860">
    <property type="entry name" value="SH2_dom_sf"/>
</dbReference>
<keyword evidence="4" id="KW-1185">Reference proteome</keyword>
<evidence type="ECO:0008006" key="5">
    <source>
        <dbReference type="Google" id="ProtNLM"/>
    </source>
</evidence>
<evidence type="ECO:0000259" key="1">
    <source>
        <dbReference type="Pfam" id="PF23205"/>
    </source>
</evidence>
<reference evidence="3" key="2">
    <citation type="submission" date="2014-03" db="EMBL/GenBank/DDBJ databases">
        <title>The whipworm genome and dual-species transcriptomics of an intimate host-pathogen interaction.</title>
        <authorList>
            <person name="Foth B.J."/>
            <person name="Tsai I.J."/>
            <person name="Reid A.J."/>
            <person name="Bancroft A.J."/>
            <person name="Nichol S."/>
            <person name="Tracey A."/>
            <person name="Holroyd N."/>
            <person name="Cotton J.A."/>
            <person name="Stanley E.J."/>
            <person name="Zarowiecki M."/>
            <person name="Liu J.Z."/>
            <person name="Huckvale T."/>
            <person name="Cooper P.J."/>
            <person name="Grencis R.K."/>
            <person name="Berriman M."/>
        </authorList>
    </citation>
    <scope>NUCLEOTIDE SEQUENCE [LARGE SCALE GENOMIC DNA]</scope>
</reference>
<sequence>MSAQNWLRDISDYGPACKNFLQADSVFQVTALNVRTVVLLVAMTKAREVVEALYSSKMDLFGSLSTGDTYGDSGSFESHTATLSQLMSTSSSDLSTASTEGTNEVTVLQSPQCPIGELSFYHGLGSRNAFRARLVKAGDFLVFCDVEHDCRPSLLVLNYNCCFVGVFVFDEDEEGKFFIQQAKQPHASFSSVGEAVQNYKLWGTILQVDALGSKNFYILVREVVNPIYEQMHSFGAKGIHWTHLPFYHGHLPRDQLSGRLERNGDFLLLAANDQHLLRLGVRWDDTIRILKIKLQPNSGHYCLPRTNKLQPVEIVSSVEEYVKAVVAGRCVLDNCVLKWPVNCPVVRRGQYRCCECCREAMDCYHGVPKISLRPLCSLPYYHGEKRDPYELKDRFVSIGDYGVYFCTSTKCLMLLVCYQSKTHGSTYVVCFKIVRADDNMLHLERHSRKHSFSTVSELVDFYANNRIKLATRFFGSPVRLLKPVISDEFLGNQRVVRNCRHDVLPYFFPTQQPYSCAYMFERDGDFMLSQHSEDSIPSLSVLVKGEVKVVELSSVERNGHYQLPRVHTAEPLEWVDSVDEFVKSSIVHGMPIFGLLPRRPILRDSKLRRVRHCTIKRKKNKEKQENV</sequence>
<proteinExistence type="predicted"/>
<evidence type="ECO:0000313" key="4">
    <source>
        <dbReference type="Proteomes" id="UP000030665"/>
    </source>
</evidence>
<evidence type="ECO:0000313" key="3">
    <source>
        <dbReference type="EMBL" id="CDW52639.1"/>
    </source>
</evidence>
<dbReference type="InterPro" id="IPR055491">
    <property type="entry name" value="DUF7063"/>
</dbReference>
<evidence type="ECO:0000259" key="2">
    <source>
        <dbReference type="Pfam" id="PF23638"/>
    </source>
</evidence>